<dbReference type="InterPro" id="IPR036732">
    <property type="entry name" value="AFP_Neu5c_C_sf"/>
</dbReference>
<dbReference type="CDD" id="cd11614">
    <property type="entry name" value="SAF_CpaB_FlgA_like"/>
    <property type="match status" value="1"/>
</dbReference>
<evidence type="ECO:0000256" key="4">
    <source>
        <dbReference type="ARBA" id="ARBA00022729"/>
    </source>
</evidence>
<dbReference type="EMBL" id="JBHRUH010000031">
    <property type="protein sequence ID" value="MFC3293099.1"/>
    <property type="molecule type" value="Genomic_DNA"/>
</dbReference>
<comment type="function">
    <text evidence="6 7">Involved in the assembly process of the P-ring formation. It may associate with FlgF on the rod constituting a structure essential for the P-ring assembly or may act as a modulator protein for the P-ring assembly.</text>
</comment>
<dbReference type="InterPro" id="IPR039246">
    <property type="entry name" value="Flagellar_FlgA"/>
</dbReference>
<keyword evidence="9" id="KW-0969">Cilium</keyword>
<evidence type="ECO:0000256" key="6">
    <source>
        <dbReference type="ARBA" id="ARBA00025643"/>
    </source>
</evidence>
<keyword evidence="7" id="KW-1005">Bacterial flagellum biogenesis</keyword>
<dbReference type="SMART" id="SM00858">
    <property type="entry name" value="SAF"/>
    <property type="match status" value="1"/>
</dbReference>
<dbReference type="Proteomes" id="UP001595640">
    <property type="component" value="Unassembled WGS sequence"/>
</dbReference>
<comment type="subcellular location">
    <subcellularLocation>
        <location evidence="1 7">Periplasm</location>
    </subcellularLocation>
</comment>
<evidence type="ECO:0000256" key="2">
    <source>
        <dbReference type="ARBA" id="ARBA00010474"/>
    </source>
</evidence>
<evidence type="ECO:0000256" key="7">
    <source>
        <dbReference type="RuleBase" id="RU362063"/>
    </source>
</evidence>
<organism evidence="9 10">
    <name type="scientific">Modicisalibacter luteus</name>
    <dbReference type="NCBI Taxonomy" id="453962"/>
    <lineage>
        <taxon>Bacteria</taxon>
        <taxon>Pseudomonadati</taxon>
        <taxon>Pseudomonadota</taxon>
        <taxon>Gammaproteobacteria</taxon>
        <taxon>Oceanospirillales</taxon>
        <taxon>Halomonadaceae</taxon>
        <taxon>Modicisalibacter</taxon>
    </lineage>
</organism>
<evidence type="ECO:0000313" key="10">
    <source>
        <dbReference type="Proteomes" id="UP001595640"/>
    </source>
</evidence>
<dbReference type="RefSeq" id="WP_019018398.1">
    <property type="nucleotide sequence ID" value="NZ_BMXD01000001.1"/>
</dbReference>
<evidence type="ECO:0000313" key="9">
    <source>
        <dbReference type="EMBL" id="MFC3293099.1"/>
    </source>
</evidence>
<feature type="domain" description="SAF" evidence="8">
    <location>
        <begin position="98"/>
        <end position="160"/>
    </location>
</feature>
<proteinExistence type="inferred from homology"/>
<keyword evidence="4" id="KW-0732">Signal</keyword>
<dbReference type="PANTHER" id="PTHR36307:SF1">
    <property type="entry name" value="FLAGELLA BASAL BODY P-RING FORMATION PROTEIN FLGA"/>
    <property type="match status" value="1"/>
</dbReference>
<accession>A0ABV7M382</accession>
<sequence>MSFVLWLVPAISTWGATEIDAQVEDRITAFLTDQASDLGRDIEVTVHPASARLATCIDPQPFLTNPGQRLYGRVSIGLRCGEQGQQTRYLQATVSVLVDHVVTARQIEAGTLITANDLTVEEARLESLPRHALLSIDEALGMTVARPLRAGTSLQTQYLRRPQLVSRGDHVTVTAQGAGFSISRKVKALDNGALGDEVRLSTNNGEQLMATVTGPNQLKITL</sequence>
<dbReference type="PANTHER" id="PTHR36307">
    <property type="entry name" value="FLAGELLA BASAL BODY P-RING FORMATION PROTEIN FLGA"/>
    <property type="match status" value="1"/>
</dbReference>
<dbReference type="Gene3D" id="3.90.1210.10">
    <property type="entry name" value="Antifreeze-like/N-acetylneuraminic acid synthase C-terminal domain"/>
    <property type="match status" value="1"/>
</dbReference>
<dbReference type="InterPro" id="IPR041231">
    <property type="entry name" value="FlgA_N"/>
</dbReference>
<keyword evidence="10" id="KW-1185">Reference proteome</keyword>
<dbReference type="InterPro" id="IPR013974">
    <property type="entry name" value="SAF"/>
</dbReference>
<dbReference type="NCBIfam" id="TIGR03170">
    <property type="entry name" value="flgA_cterm"/>
    <property type="match status" value="1"/>
</dbReference>
<dbReference type="InterPro" id="IPR017585">
    <property type="entry name" value="SAF_FlgA"/>
</dbReference>
<keyword evidence="5 7" id="KW-0574">Periplasm</keyword>
<reference evidence="10" key="1">
    <citation type="journal article" date="2019" name="Int. J. Syst. Evol. Microbiol.">
        <title>The Global Catalogue of Microorganisms (GCM) 10K type strain sequencing project: providing services to taxonomists for standard genome sequencing and annotation.</title>
        <authorList>
            <consortium name="The Broad Institute Genomics Platform"/>
            <consortium name="The Broad Institute Genome Sequencing Center for Infectious Disease"/>
            <person name="Wu L."/>
            <person name="Ma J."/>
        </authorList>
    </citation>
    <scope>NUCLEOTIDE SEQUENCE [LARGE SCALE GENOMIC DNA]</scope>
    <source>
        <strain evidence="10">KCTC 12847</strain>
    </source>
</reference>
<evidence type="ECO:0000256" key="5">
    <source>
        <dbReference type="ARBA" id="ARBA00022764"/>
    </source>
</evidence>
<evidence type="ECO:0000256" key="1">
    <source>
        <dbReference type="ARBA" id="ARBA00004418"/>
    </source>
</evidence>
<comment type="caution">
    <text evidence="9">The sequence shown here is derived from an EMBL/GenBank/DDBJ whole genome shotgun (WGS) entry which is preliminary data.</text>
</comment>
<dbReference type="SUPFAM" id="SSF51269">
    <property type="entry name" value="AFP III-like domain"/>
    <property type="match status" value="1"/>
</dbReference>
<gene>
    <name evidence="9" type="primary">flgA</name>
    <name evidence="9" type="ORF">ACFOEI_13665</name>
</gene>
<protein>
    <recommendedName>
        <fullName evidence="3 7">Flagella basal body P-ring formation protein FlgA</fullName>
    </recommendedName>
</protein>
<keyword evidence="9" id="KW-0282">Flagellum</keyword>
<dbReference type="Pfam" id="PF17656">
    <property type="entry name" value="ChapFlgA_N"/>
    <property type="match status" value="1"/>
</dbReference>
<evidence type="ECO:0000259" key="8">
    <source>
        <dbReference type="SMART" id="SM00858"/>
    </source>
</evidence>
<keyword evidence="9" id="KW-0966">Cell projection</keyword>
<dbReference type="Pfam" id="PF13144">
    <property type="entry name" value="ChapFlgA"/>
    <property type="match status" value="1"/>
</dbReference>
<dbReference type="Gene3D" id="2.30.30.760">
    <property type="match status" value="1"/>
</dbReference>
<name>A0ABV7M382_9GAMM</name>
<comment type="similarity">
    <text evidence="2 7">Belongs to the FlgA family.</text>
</comment>
<evidence type="ECO:0000256" key="3">
    <source>
        <dbReference type="ARBA" id="ARBA00014754"/>
    </source>
</evidence>